<keyword evidence="2" id="KW-0804">Transcription</keyword>
<feature type="region of interest" description="Disordered" evidence="4">
    <location>
        <begin position="27"/>
        <end position="47"/>
    </location>
</feature>
<dbReference type="AlphaFoldDB" id="A0AAV3QVY9"/>
<feature type="region of interest" description="Leucine repeat II (LRII)" evidence="3">
    <location>
        <begin position="160"/>
        <end position="192"/>
    </location>
</feature>
<accession>A0AAV3QVY9</accession>
<dbReference type="Pfam" id="PF03514">
    <property type="entry name" value="GRAS"/>
    <property type="match status" value="2"/>
</dbReference>
<keyword evidence="1" id="KW-0805">Transcription regulation</keyword>
<evidence type="ECO:0000256" key="2">
    <source>
        <dbReference type="ARBA" id="ARBA00023163"/>
    </source>
</evidence>
<comment type="caution">
    <text evidence="5">The sequence shown here is derived from an EMBL/GenBank/DDBJ whole genome shotgun (WGS) entry which is preliminary data.</text>
</comment>
<dbReference type="InterPro" id="IPR005202">
    <property type="entry name" value="TF_GRAS"/>
</dbReference>
<reference evidence="5 6" key="1">
    <citation type="submission" date="2024-01" db="EMBL/GenBank/DDBJ databases">
        <title>The complete chloroplast genome sequence of Lithospermum erythrorhizon: insights into the phylogenetic relationship among Boraginaceae species and the maternal lineages of purple gromwells.</title>
        <authorList>
            <person name="Okada T."/>
            <person name="Watanabe K."/>
        </authorList>
    </citation>
    <scope>NUCLEOTIDE SEQUENCE [LARGE SCALE GENOMIC DNA]</scope>
</reference>
<keyword evidence="6" id="KW-1185">Reference proteome</keyword>
<evidence type="ECO:0000313" key="6">
    <source>
        <dbReference type="Proteomes" id="UP001454036"/>
    </source>
</evidence>
<protein>
    <submittedName>
        <fullName evidence="5">Uncharacterized protein</fullName>
    </submittedName>
</protein>
<sequence length="368" mass="41080">MAQGNQACHGGGASEDTTAFEENIMSPHVPDSIEGSTSLDDAASTEKVGQKQFDRARKLLGCCDEFNSSEEDPIQRMSIDSTFLAVFKAVPTGLIIQLAGIQVIVEHVTEKRKIHIIDLSIKGGQHHSMLIQALAMESECHLKHLKITAIRTTSKSKIEETGSRLRSFAQSLNLPFSFNVVMVEDILNLEESLLCVDSDETVKVYSSFFLRTMLSKPDRLEYLFIVIRNTKPWLLVVAELRRILTLQSFKGIYNVVSAEGEQRSFSKVKLEVWRAFFDRFGMVETSLGTTSLHHASLVLKDFPYASACTFERDGECLILGWHLELACTYLVIGLIKLKGTTYNRGLDVLGIGYTPLITVFVPFSLSLF</sequence>
<organism evidence="5 6">
    <name type="scientific">Lithospermum erythrorhizon</name>
    <name type="common">Purple gromwell</name>
    <name type="synonym">Lithospermum officinale var. erythrorhizon</name>
    <dbReference type="NCBI Taxonomy" id="34254"/>
    <lineage>
        <taxon>Eukaryota</taxon>
        <taxon>Viridiplantae</taxon>
        <taxon>Streptophyta</taxon>
        <taxon>Embryophyta</taxon>
        <taxon>Tracheophyta</taxon>
        <taxon>Spermatophyta</taxon>
        <taxon>Magnoliopsida</taxon>
        <taxon>eudicotyledons</taxon>
        <taxon>Gunneridae</taxon>
        <taxon>Pentapetalae</taxon>
        <taxon>asterids</taxon>
        <taxon>lamiids</taxon>
        <taxon>Boraginales</taxon>
        <taxon>Boraginaceae</taxon>
        <taxon>Boraginoideae</taxon>
        <taxon>Lithospermeae</taxon>
        <taxon>Lithospermum</taxon>
    </lineage>
</organism>
<evidence type="ECO:0000313" key="5">
    <source>
        <dbReference type="EMBL" id="GAA0166227.1"/>
    </source>
</evidence>
<proteinExistence type="inferred from homology"/>
<dbReference type="PANTHER" id="PTHR31636">
    <property type="entry name" value="OSJNBA0084A10.13 PROTEIN-RELATED"/>
    <property type="match status" value="1"/>
</dbReference>
<evidence type="ECO:0000256" key="1">
    <source>
        <dbReference type="ARBA" id="ARBA00023015"/>
    </source>
</evidence>
<feature type="short sequence motif" description="VHIID" evidence="3">
    <location>
        <begin position="114"/>
        <end position="118"/>
    </location>
</feature>
<comment type="caution">
    <text evidence="3">Lacks conserved residue(s) required for the propagation of feature annotation.</text>
</comment>
<gene>
    <name evidence="5" type="ORF">LIER_21430</name>
</gene>
<dbReference type="EMBL" id="BAABME010005653">
    <property type="protein sequence ID" value="GAA0166227.1"/>
    <property type="molecule type" value="Genomic_DNA"/>
</dbReference>
<dbReference type="Proteomes" id="UP001454036">
    <property type="component" value="Unassembled WGS sequence"/>
</dbReference>
<feature type="region of interest" description="SAW" evidence="3">
    <location>
        <begin position="257"/>
        <end position="333"/>
    </location>
</feature>
<evidence type="ECO:0000256" key="3">
    <source>
        <dbReference type="PROSITE-ProRule" id="PRU01191"/>
    </source>
</evidence>
<name>A0AAV3QVY9_LITER</name>
<evidence type="ECO:0000256" key="4">
    <source>
        <dbReference type="SAM" id="MobiDB-lite"/>
    </source>
</evidence>
<dbReference type="PROSITE" id="PS50985">
    <property type="entry name" value="GRAS"/>
    <property type="match status" value="1"/>
</dbReference>
<comment type="similarity">
    <text evidence="3">Belongs to the GRAS family.</text>
</comment>